<dbReference type="InterPro" id="IPR012341">
    <property type="entry name" value="6hp_glycosidase-like_sf"/>
</dbReference>
<dbReference type="EMBL" id="JACHGF010000003">
    <property type="protein sequence ID" value="MBB5284047.1"/>
    <property type="molecule type" value="Genomic_DNA"/>
</dbReference>
<protein>
    <submittedName>
        <fullName evidence="1">Uncharacterized protein</fullName>
    </submittedName>
</protein>
<keyword evidence="2" id="KW-1185">Reference proteome</keyword>
<gene>
    <name evidence="1" type="ORF">HNQ92_002190</name>
</gene>
<dbReference type="GO" id="GO:0005975">
    <property type="term" value="P:carbohydrate metabolic process"/>
    <property type="evidence" value="ECO:0007669"/>
    <property type="project" value="InterPro"/>
</dbReference>
<proteinExistence type="predicted"/>
<accession>A0A840TQQ3</accession>
<comment type="caution">
    <text evidence="1">The sequence shown here is derived from an EMBL/GenBank/DDBJ whole genome shotgun (WGS) entry which is preliminary data.</text>
</comment>
<organism evidence="1 2">
    <name type="scientific">Rhabdobacter roseus</name>
    <dbReference type="NCBI Taxonomy" id="1655419"/>
    <lineage>
        <taxon>Bacteria</taxon>
        <taxon>Pseudomonadati</taxon>
        <taxon>Bacteroidota</taxon>
        <taxon>Cytophagia</taxon>
        <taxon>Cytophagales</taxon>
        <taxon>Cytophagaceae</taxon>
        <taxon>Rhabdobacter</taxon>
    </lineage>
</organism>
<dbReference type="AlphaFoldDB" id="A0A840TQQ3"/>
<evidence type="ECO:0000313" key="1">
    <source>
        <dbReference type="EMBL" id="MBB5284047.1"/>
    </source>
</evidence>
<dbReference type="InterPro" id="IPR008928">
    <property type="entry name" value="6-hairpin_glycosidase_sf"/>
</dbReference>
<dbReference type="SUPFAM" id="SSF48208">
    <property type="entry name" value="Six-hairpin glycosidases"/>
    <property type="match status" value="1"/>
</dbReference>
<dbReference type="Gene3D" id="1.50.10.10">
    <property type="match status" value="1"/>
</dbReference>
<dbReference type="Proteomes" id="UP000557307">
    <property type="component" value="Unassembled WGS sequence"/>
</dbReference>
<name>A0A840TQQ3_9BACT</name>
<reference evidence="1 2" key="1">
    <citation type="submission" date="2020-08" db="EMBL/GenBank/DDBJ databases">
        <title>Genomic Encyclopedia of Type Strains, Phase IV (KMG-IV): sequencing the most valuable type-strain genomes for metagenomic binning, comparative biology and taxonomic classification.</title>
        <authorList>
            <person name="Goeker M."/>
        </authorList>
    </citation>
    <scope>NUCLEOTIDE SEQUENCE [LARGE SCALE GENOMIC DNA]</scope>
    <source>
        <strain evidence="1 2">DSM 105074</strain>
    </source>
</reference>
<evidence type="ECO:0000313" key="2">
    <source>
        <dbReference type="Proteomes" id="UP000557307"/>
    </source>
</evidence>
<sequence length="989" mass="111351">MDSLTGCAIRLSVNQAQASDKLFWAYGGISYKSKKNRGKEVDRNLAWELDIMGYPELSKWNFSAEECKNNSIEIEEKRLFIRSTVGGKSSDVFVAGQFPKESEVLVKEADVIRDFTTWDDLTEAKVPLAVGEIDLKKEALDFYWAFEVLTNPTGIPSEVSARALWDTSCRNATRITEQVAVATPDHHLNALAPLSNTVISSLFKDSVYLHGAMLWNEPYPGWRTVYGGIMYGWHERVLQQAHYYLPYQIQQSDKTRPAADETKLLTKQSNQSRLYGVGYIARNQDIHNFQPLFFDQLISAWRATGDTALQRILSPALTLHLQWQTECFDPDGDGLYESYVNTWPTDSQWYNGGGTAEETSFAYRGHLAARDMARQRNDQPAVDFHNAVLDKIRTSFFRNLWLPSKGHSGSYKEQGGYQRVHVDPWLYSIFLPVDVGLVDSVQAISSLYYTKYALQNDPMPLGGRQVWTSNWVPGIWSIRERYPGDNYHLALAYFQAGLGDEGYEVFKGTYLETAYNGAVPGNLGAGSGTDFGDCAHMFVRTLVEGLFGYRPDYPNGVVKIAPTFPVAWDSAAIQVPDYALDYKRSDRESRYYISLKKAATLSLFLPADFEHITAVFVNDKKVDWQLRPGIGRSMIHVKSEITTTAKIVIVGKGKRVYHQEEKIHKKVGEKLRLKIKQGEIVSVADAEQILQHVTYKKNVLEARVGQNTGNHSLSVYVKNGQHPQLRIYRLKITDPEGEQKEHDKSLKEVPLNASWDCINIKNDLNADVRTIYQQKYLSPRPNTVSVRIGTDGYSPWTFLYWGSKAPAIKLDSANLQATGKNTTLLTKQGVPFQWMGLEKNIAFASLWDNWPNDVTFSVNKKGKAAYFLVCGSTNPMQCAIANAVIYLNYADGSRDSLSLVPPHNYWNLSPITSLARAPGQMARSDYLAEVDAFCVPRPLPETVQLGQNCRAMLLNRRLKKGVELQSVELKALSQEVVVGLMGITILQTD</sequence>